<feature type="region of interest" description="Disordered" evidence="1">
    <location>
        <begin position="235"/>
        <end position="260"/>
    </location>
</feature>
<feature type="compositionally biased region" description="Basic residues" evidence="1">
    <location>
        <begin position="251"/>
        <end position="260"/>
    </location>
</feature>
<dbReference type="PANTHER" id="PTHR33747:SF1">
    <property type="entry name" value="ADENYLATE CYCLASE-ASSOCIATED CAP C-TERMINAL DOMAIN-CONTAINING PROTEIN"/>
    <property type="match status" value="1"/>
</dbReference>
<dbReference type="SUPFAM" id="SSF101327">
    <property type="entry name" value="YgfB-like"/>
    <property type="match status" value="1"/>
</dbReference>
<reference evidence="2 3" key="1">
    <citation type="submission" date="2024-03" db="EMBL/GenBank/DDBJ databases">
        <title>Novel species of the genus Variovorax.</title>
        <authorList>
            <person name="Liu Q."/>
            <person name="Xin Y.-H."/>
        </authorList>
    </citation>
    <scope>NUCLEOTIDE SEQUENCE [LARGE SCALE GENOMIC DNA]</scope>
    <source>
        <strain evidence="2 3">KACC 18900</strain>
    </source>
</reference>
<dbReference type="Pfam" id="PF03695">
    <property type="entry name" value="UPF0149"/>
    <property type="match status" value="1"/>
</dbReference>
<feature type="region of interest" description="Disordered" evidence="1">
    <location>
        <begin position="1"/>
        <end position="20"/>
    </location>
</feature>
<name>A0ABU8WPD2_9BURK</name>
<feature type="compositionally biased region" description="Polar residues" evidence="1">
    <location>
        <begin position="1"/>
        <end position="10"/>
    </location>
</feature>
<dbReference type="Gene3D" id="3.10.450.50">
    <property type="match status" value="1"/>
</dbReference>
<proteinExistence type="predicted"/>
<dbReference type="RefSeq" id="WP_340344520.1">
    <property type="nucleotide sequence ID" value="NZ_JBBKZT010000010.1"/>
</dbReference>
<dbReference type="Proteomes" id="UP001385892">
    <property type="component" value="Unassembled WGS sequence"/>
</dbReference>
<dbReference type="PANTHER" id="PTHR33747">
    <property type="entry name" value="UPF0225 PROTEIN SCO1677"/>
    <property type="match status" value="1"/>
</dbReference>
<comment type="caution">
    <text evidence="2">The sequence shown here is derived from an EMBL/GenBank/DDBJ whole genome shotgun (WGS) entry which is preliminary data.</text>
</comment>
<keyword evidence="3" id="KW-1185">Reference proteome</keyword>
<gene>
    <name evidence="2" type="ORF">WKW82_22255</name>
</gene>
<dbReference type="Pfam" id="PF02810">
    <property type="entry name" value="SEC-C"/>
    <property type="match status" value="1"/>
</dbReference>
<evidence type="ECO:0000256" key="1">
    <source>
        <dbReference type="SAM" id="MobiDB-lite"/>
    </source>
</evidence>
<dbReference type="SUPFAM" id="SSF103642">
    <property type="entry name" value="Sec-C motif"/>
    <property type="match status" value="1"/>
</dbReference>
<protein>
    <submittedName>
        <fullName evidence="2">UPF0149 family protein</fullName>
    </submittedName>
</protein>
<dbReference type="InterPro" id="IPR011978">
    <property type="entry name" value="YgfB-like"/>
</dbReference>
<dbReference type="EMBL" id="JBBKZT010000010">
    <property type="protein sequence ID" value="MEJ8849393.1"/>
    <property type="molecule type" value="Genomic_DNA"/>
</dbReference>
<organism evidence="2 3">
    <name type="scientific">Variovorax rhizosphaerae</name>
    <dbReference type="NCBI Taxonomy" id="1836200"/>
    <lineage>
        <taxon>Bacteria</taxon>
        <taxon>Pseudomonadati</taxon>
        <taxon>Pseudomonadota</taxon>
        <taxon>Betaproteobacteria</taxon>
        <taxon>Burkholderiales</taxon>
        <taxon>Comamonadaceae</taxon>
        <taxon>Variovorax</taxon>
    </lineage>
</organism>
<dbReference type="InterPro" id="IPR036255">
    <property type="entry name" value="YgfB-like_sf"/>
</dbReference>
<dbReference type="InterPro" id="IPR004027">
    <property type="entry name" value="SEC_C_motif"/>
</dbReference>
<sequence>MTSSPDTPSTGAPAAPLTPEDFDVLDRELDLMREADDEIPQWEFCEGFMAALICSRRPIPPEEYWPVLLGDEFRPAKYMEFVWHWKRRWTEIQQGLDAPVETLEDERTYQPEVLDVRGAIASLPEEERAEAAGEATPSFAQVWALGFMFAVETWPEDWAAPRDKEAAGMLDDALDCIVELTEDDKGTPTISMFSESGPPSLSQQRLDDFGAAIWAVYDLRQLWRSMGPRVETVRKEATPGRNDPCPCGSGKKYKKCHGAG</sequence>
<evidence type="ECO:0000313" key="2">
    <source>
        <dbReference type="EMBL" id="MEJ8849393.1"/>
    </source>
</evidence>
<dbReference type="NCBIfam" id="TIGR02292">
    <property type="entry name" value="ygfB_yecA"/>
    <property type="match status" value="1"/>
</dbReference>
<evidence type="ECO:0000313" key="3">
    <source>
        <dbReference type="Proteomes" id="UP001385892"/>
    </source>
</evidence>
<accession>A0ABU8WPD2</accession>